<dbReference type="PROSITE" id="PS50404">
    <property type="entry name" value="GST_NTER"/>
    <property type="match status" value="1"/>
</dbReference>
<gene>
    <name evidence="3" type="ORF">CQ006_26405</name>
</gene>
<dbReference type="Gene3D" id="1.20.1050.10">
    <property type="match status" value="1"/>
</dbReference>
<dbReference type="PROSITE" id="PS50405">
    <property type="entry name" value="GST_CTER"/>
    <property type="match status" value="1"/>
</dbReference>
<dbReference type="RefSeq" id="WP_023123891.1">
    <property type="nucleotide sequence ID" value="NZ_PCQE01000078.1"/>
</dbReference>
<dbReference type="GO" id="GO:0016740">
    <property type="term" value="F:transferase activity"/>
    <property type="evidence" value="ECO:0007669"/>
    <property type="project" value="UniProtKB-KW"/>
</dbReference>
<evidence type="ECO:0000259" key="1">
    <source>
        <dbReference type="PROSITE" id="PS50404"/>
    </source>
</evidence>
<protein>
    <submittedName>
        <fullName evidence="3">Glutathione S-transferase family protein</fullName>
    </submittedName>
</protein>
<dbReference type="CDD" id="cd03188">
    <property type="entry name" value="GST_C_Beta"/>
    <property type="match status" value="1"/>
</dbReference>
<dbReference type="AlphaFoldDB" id="A0A2S9D4T5"/>
<name>A0A2S9D4T5_PSECE</name>
<dbReference type="CDD" id="cd03057">
    <property type="entry name" value="GST_N_Beta"/>
    <property type="match status" value="1"/>
</dbReference>
<dbReference type="SFLD" id="SFLDS00019">
    <property type="entry name" value="Glutathione_Transferase_(cytos"/>
    <property type="match status" value="1"/>
</dbReference>
<dbReference type="PANTHER" id="PTHR44051:SF8">
    <property type="entry name" value="GLUTATHIONE S-TRANSFERASE GSTA"/>
    <property type="match status" value="1"/>
</dbReference>
<feature type="domain" description="GST C-terminal" evidence="2">
    <location>
        <begin position="81"/>
        <end position="203"/>
    </location>
</feature>
<accession>A0A2S9D4T5</accession>
<organism evidence="3 4">
    <name type="scientific">Pseudomonas cedrina</name>
    <dbReference type="NCBI Taxonomy" id="651740"/>
    <lineage>
        <taxon>Bacteria</taxon>
        <taxon>Pseudomonadati</taxon>
        <taxon>Pseudomonadota</taxon>
        <taxon>Gammaproteobacteria</taxon>
        <taxon>Pseudomonadales</taxon>
        <taxon>Pseudomonadaceae</taxon>
        <taxon>Pseudomonas</taxon>
    </lineage>
</organism>
<keyword evidence="3" id="KW-0808">Transferase</keyword>
<proteinExistence type="predicted"/>
<dbReference type="InterPro" id="IPR004045">
    <property type="entry name" value="Glutathione_S-Trfase_N"/>
</dbReference>
<reference evidence="3 4" key="1">
    <citation type="submission" date="2017-09" db="EMBL/GenBank/DDBJ databases">
        <title>Genomic, metabolic, and phenotypic characteristics of bacterial isolates from the natural microbiome of the model nematode Caenorhabditis elegans.</title>
        <authorList>
            <person name="Zimmermann J."/>
            <person name="Obeng N."/>
            <person name="Yang W."/>
            <person name="Obeng O."/>
            <person name="Kissoyan K."/>
            <person name="Pees B."/>
            <person name="Dirksen P."/>
            <person name="Hoppner M."/>
            <person name="Franke A."/>
            <person name="Rosenstiel P."/>
            <person name="Leippe M."/>
            <person name="Dierking K."/>
            <person name="Kaleta C."/>
            <person name="Schulenburg H."/>
        </authorList>
    </citation>
    <scope>NUCLEOTIDE SEQUENCE [LARGE SCALE GENOMIC DNA]</scope>
    <source>
        <strain evidence="3 4">MYb184</strain>
    </source>
</reference>
<evidence type="ECO:0000313" key="3">
    <source>
        <dbReference type="EMBL" id="PRB89137.1"/>
    </source>
</evidence>
<feature type="domain" description="GST N-terminal" evidence="1">
    <location>
        <begin position="1"/>
        <end position="75"/>
    </location>
</feature>
<dbReference type="SUPFAM" id="SSF52833">
    <property type="entry name" value="Thioredoxin-like"/>
    <property type="match status" value="1"/>
</dbReference>
<evidence type="ECO:0000259" key="2">
    <source>
        <dbReference type="PROSITE" id="PS50405"/>
    </source>
</evidence>
<dbReference type="InterPro" id="IPR010987">
    <property type="entry name" value="Glutathione-S-Trfase_C-like"/>
</dbReference>
<comment type="caution">
    <text evidence="3">The sequence shown here is derived from an EMBL/GenBank/DDBJ whole genome shotgun (WGS) entry which is preliminary data.</text>
</comment>
<evidence type="ECO:0000313" key="4">
    <source>
        <dbReference type="Proteomes" id="UP000239458"/>
    </source>
</evidence>
<dbReference type="Proteomes" id="UP000239458">
    <property type="component" value="Unassembled WGS sequence"/>
</dbReference>
<dbReference type="InterPro" id="IPR040079">
    <property type="entry name" value="Glutathione_S-Trfase"/>
</dbReference>
<dbReference type="SFLD" id="SFLDG00358">
    <property type="entry name" value="Main_(cytGST)"/>
    <property type="match status" value="1"/>
</dbReference>
<dbReference type="Gene3D" id="3.40.30.10">
    <property type="entry name" value="Glutaredoxin"/>
    <property type="match status" value="1"/>
</dbReference>
<dbReference type="SUPFAM" id="SSF47616">
    <property type="entry name" value="GST C-terminal domain-like"/>
    <property type="match status" value="1"/>
</dbReference>
<dbReference type="InterPro" id="IPR036249">
    <property type="entry name" value="Thioredoxin-like_sf"/>
</dbReference>
<sequence>MKLFYAPGTCAVACWIALEWAGDEYSVINVDYTSREFQQINPLMLVPALDTGEGHVLTQASAILNFISERYPSASIGPGDTIEYRSRFNELMSFLSSDFHPSFWPFFTPQRFTDGKSPEALEDVVHAAYLRIDRVLAYLDQLVGKEGHLYLGRRSVIDAYAYVMTRWTERLPKTWREYPNVARFYSKMESDAVIRKVIQASIA</sequence>
<dbReference type="PANTHER" id="PTHR44051">
    <property type="entry name" value="GLUTATHIONE S-TRANSFERASE-RELATED"/>
    <property type="match status" value="1"/>
</dbReference>
<dbReference type="InterPro" id="IPR036282">
    <property type="entry name" value="Glutathione-S-Trfase_C_sf"/>
</dbReference>
<dbReference type="EMBL" id="PCQE01000078">
    <property type="protein sequence ID" value="PRB89137.1"/>
    <property type="molecule type" value="Genomic_DNA"/>
</dbReference>
<dbReference type="Pfam" id="PF02798">
    <property type="entry name" value="GST_N"/>
    <property type="match status" value="1"/>
</dbReference>